<feature type="non-terminal residue" evidence="4">
    <location>
        <position position="1"/>
    </location>
</feature>
<dbReference type="SUPFAM" id="SSF52172">
    <property type="entry name" value="CheY-like"/>
    <property type="match status" value="1"/>
</dbReference>
<dbReference type="Gene3D" id="1.10.10.10">
    <property type="entry name" value="Winged helix-like DNA-binding domain superfamily/Winged helix DNA-binding domain"/>
    <property type="match status" value="1"/>
</dbReference>
<dbReference type="GO" id="GO:0006355">
    <property type="term" value="P:regulation of DNA-templated transcription"/>
    <property type="evidence" value="ECO:0007669"/>
    <property type="project" value="InterPro"/>
</dbReference>
<protein>
    <recommendedName>
        <fullName evidence="5">OmpR/PhoB-type domain-containing protein</fullName>
    </recommendedName>
</protein>
<evidence type="ECO:0000313" key="4">
    <source>
        <dbReference type="EMBL" id="GAH35556.1"/>
    </source>
</evidence>
<evidence type="ECO:0000256" key="1">
    <source>
        <dbReference type="ARBA" id="ARBA00023125"/>
    </source>
</evidence>
<sequence>DVVMPKMDGWQTCNRIRDISDIPIIMLTAHEKAEEDVVRGLDCGADEYLAKPVGGRELVARMRAVMRRAELPSSQAGRGITFSDDFLTVDITERKVSVNGEQVRLTPIEFRLLALLMQNAGHILTHKQLLEKVWGWEYIDDLDYVRIYIWHLRQKIEPDPTQPKYIITEPGVGYYFREASSL</sequence>
<dbReference type="CDD" id="cd00383">
    <property type="entry name" value="trans_reg_C"/>
    <property type="match status" value="1"/>
</dbReference>
<accession>X1EQA1</accession>
<feature type="domain" description="Response regulatory" evidence="2">
    <location>
        <begin position="1"/>
        <end position="66"/>
    </location>
</feature>
<evidence type="ECO:0000259" key="3">
    <source>
        <dbReference type="PROSITE" id="PS51755"/>
    </source>
</evidence>
<proteinExistence type="predicted"/>
<gene>
    <name evidence="4" type="ORF">S03H2_13178</name>
</gene>
<dbReference type="AlphaFoldDB" id="X1EQA1"/>
<dbReference type="Pfam" id="PF00072">
    <property type="entry name" value="Response_reg"/>
    <property type="match status" value="1"/>
</dbReference>
<dbReference type="PANTHER" id="PTHR48111">
    <property type="entry name" value="REGULATOR OF RPOS"/>
    <property type="match status" value="1"/>
</dbReference>
<dbReference type="GO" id="GO:0005829">
    <property type="term" value="C:cytosol"/>
    <property type="evidence" value="ECO:0007669"/>
    <property type="project" value="TreeGrafter"/>
</dbReference>
<dbReference type="EMBL" id="BARU01006692">
    <property type="protein sequence ID" value="GAH35556.1"/>
    <property type="molecule type" value="Genomic_DNA"/>
</dbReference>
<keyword evidence="1" id="KW-0238">DNA-binding</keyword>
<name>X1EQA1_9ZZZZ</name>
<dbReference type="Gene3D" id="6.10.250.690">
    <property type="match status" value="1"/>
</dbReference>
<organism evidence="4">
    <name type="scientific">marine sediment metagenome</name>
    <dbReference type="NCBI Taxonomy" id="412755"/>
    <lineage>
        <taxon>unclassified sequences</taxon>
        <taxon>metagenomes</taxon>
        <taxon>ecological metagenomes</taxon>
    </lineage>
</organism>
<feature type="domain" description="OmpR/PhoB-type" evidence="3">
    <location>
        <begin position="77"/>
        <end position="178"/>
    </location>
</feature>
<dbReference type="GO" id="GO:0000156">
    <property type="term" value="F:phosphorelay response regulator activity"/>
    <property type="evidence" value="ECO:0007669"/>
    <property type="project" value="TreeGrafter"/>
</dbReference>
<dbReference type="InterPro" id="IPR016032">
    <property type="entry name" value="Sig_transdc_resp-reg_C-effctor"/>
</dbReference>
<dbReference type="InterPro" id="IPR036388">
    <property type="entry name" value="WH-like_DNA-bd_sf"/>
</dbReference>
<dbReference type="GO" id="GO:0032993">
    <property type="term" value="C:protein-DNA complex"/>
    <property type="evidence" value="ECO:0007669"/>
    <property type="project" value="TreeGrafter"/>
</dbReference>
<dbReference type="GO" id="GO:0000976">
    <property type="term" value="F:transcription cis-regulatory region binding"/>
    <property type="evidence" value="ECO:0007669"/>
    <property type="project" value="TreeGrafter"/>
</dbReference>
<dbReference type="PROSITE" id="PS50110">
    <property type="entry name" value="RESPONSE_REGULATORY"/>
    <property type="match status" value="1"/>
</dbReference>
<dbReference type="InterPro" id="IPR001789">
    <property type="entry name" value="Sig_transdc_resp-reg_receiver"/>
</dbReference>
<dbReference type="InterPro" id="IPR039420">
    <property type="entry name" value="WalR-like"/>
</dbReference>
<evidence type="ECO:0008006" key="5">
    <source>
        <dbReference type="Google" id="ProtNLM"/>
    </source>
</evidence>
<dbReference type="PROSITE" id="PS51755">
    <property type="entry name" value="OMPR_PHOB"/>
    <property type="match status" value="1"/>
</dbReference>
<dbReference type="Gene3D" id="3.40.50.2300">
    <property type="match status" value="1"/>
</dbReference>
<dbReference type="Pfam" id="PF00486">
    <property type="entry name" value="Trans_reg_C"/>
    <property type="match status" value="1"/>
</dbReference>
<reference evidence="4" key="1">
    <citation type="journal article" date="2014" name="Front. Microbiol.">
        <title>High frequency of phylogenetically diverse reductive dehalogenase-homologous genes in deep subseafloor sedimentary metagenomes.</title>
        <authorList>
            <person name="Kawai M."/>
            <person name="Futagami T."/>
            <person name="Toyoda A."/>
            <person name="Takaki Y."/>
            <person name="Nishi S."/>
            <person name="Hori S."/>
            <person name="Arai W."/>
            <person name="Tsubouchi T."/>
            <person name="Morono Y."/>
            <person name="Uchiyama I."/>
            <person name="Ito T."/>
            <person name="Fujiyama A."/>
            <person name="Inagaki F."/>
            <person name="Takami H."/>
        </authorList>
    </citation>
    <scope>NUCLEOTIDE SEQUENCE</scope>
    <source>
        <strain evidence="4">Expedition CK06-06</strain>
    </source>
</reference>
<dbReference type="SMART" id="SM00862">
    <property type="entry name" value="Trans_reg_C"/>
    <property type="match status" value="1"/>
</dbReference>
<dbReference type="SUPFAM" id="SSF46894">
    <property type="entry name" value="C-terminal effector domain of the bipartite response regulators"/>
    <property type="match status" value="1"/>
</dbReference>
<dbReference type="InterPro" id="IPR001867">
    <property type="entry name" value="OmpR/PhoB-type_DNA-bd"/>
</dbReference>
<comment type="caution">
    <text evidence="4">The sequence shown here is derived from an EMBL/GenBank/DDBJ whole genome shotgun (WGS) entry which is preliminary data.</text>
</comment>
<evidence type="ECO:0000259" key="2">
    <source>
        <dbReference type="PROSITE" id="PS50110"/>
    </source>
</evidence>
<dbReference type="InterPro" id="IPR011006">
    <property type="entry name" value="CheY-like_superfamily"/>
</dbReference>
<dbReference type="PANTHER" id="PTHR48111:SF50">
    <property type="entry name" value="KDP OPERON TRANSCRIPTIONAL REGULATORY PROTEIN KDPE"/>
    <property type="match status" value="1"/>
</dbReference>